<dbReference type="EMBL" id="AP024525">
    <property type="protein sequence ID" value="BCT76517.1"/>
    <property type="molecule type" value="Genomic_DNA"/>
</dbReference>
<dbReference type="Pfam" id="PF00698">
    <property type="entry name" value="Acyl_transf_1"/>
    <property type="match status" value="1"/>
</dbReference>
<dbReference type="EC" id="2.3.1.39" evidence="1"/>
<proteinExistence type="predicted"/>
<dbReference type="InterPro" id="IPR014043">
    <property type="entry name" value="Acyl_transferase_dom"/>
</dbReference>
<evidence type="ECO:0000313" key="7">
    <source>
        <dbReference type="Proteomes" id="UP001319861"/>
    </source>
</evidence>
<dbReference type="PANTHER" id="PTHR42681">
    <property type="entry name" value="MALONYL-COA-ACYL CARRIER PROTEIN TRANSACYLASE, MITOCHONDRIAL"/>
    <property type="match status" value="1"/>
</dbReference>
<dbReference type="SUPFAM" id="SSF55048">
    <property type="entry name" value="Probable ACP-binding domain of malonyl-CoA ACP transacylase"/>
    <property type="match status" value="1"/>
</dbReference>
<dbReference type="Proteomes" id="UP001319861">
    <property type="component" value="Chromosome"/>
</dbReference>
<accession>A0ABM7PWB9</accession>
<dbReference type="SUPFAM" id="SSF52151">
    <property type="entry name" value="FabD/lysophospholipase-like"/>
    <property type="match status" value="1"/>
</dbReference>
<evidence type="ECO:0000256" key="1">
    <source>
        <dbReference type="ARBA" id="ARBA00013258"/>
    </source>
</evidence>
<dbReference type="Gene3D" id="3.40.366.10">
    <property type="entry name" value="Malonyl-Coenzyme A Acyl Carrier Protein, domain 2"/>
    <property type="match status" value="1"/>
</dbReference>
<dbReference type="InterPro" id="IPR001227">
    <property type="entry name" value="Ac_transferase_dom_sf"/>
</dbReference>
<organism evidence="6 7">
    <name type="scientific">Sinomonas cyclohexanicum</name>
    <name type="common">Corynebacterium cyclohexanicum</name>
    <dbReference type="NCBI Taxonomy" id="322009"/>
    <lineage>
        <taxon>Bacteria</taxon>
        <taxon>Bacillati</taxon>
        <taxon>Actinomycetota</taxon>
        <taxon>Actinomycetes</taxon>
        <taxon>Micrococcales</taxon>
        <taxon>Micrococcaceae</taxon>
        <taxon>Sinomonas</taxon>
    </lineage>
</organism>
<evidence type="ECO:0000259" key="5">
    <source>
        <dbReference type="SMART" id="SM00827"/>
    </source>
</evidence>
<reference evidence="6 7" key="1">
    <citation type="journal article" date="2021" name="J. Biosci. Bioeng.">
        <title>Identification and characterization of a chc gene cluster responsible for the aromatization pathway of cyclohexanecarboxylate degradation in Sinomonas cyclohexanicum ATCC 51369.</title>
        <authorList>
            <person name="Yamamoto T."/>
            <person name="Hasegawa Y."/>
            <person name="Lau P.C.K."/>
            <person name="Iwaki H."/>
        </authorList>
    </citation>
    <scope>NUCLEOTIDE SEQUENCE [LARGE SCALE GENOMIC DNA]</scope>
    <source>
        <strain evidence="6 7">ATCC 51369</strain>
    </source>
</reference>
<keyword evidence="2" id="KW-0808">Transferase</keyword>
<evidence type="ECO:0000313" key="6">
    <source>
        <dbReference type="EMBL" id="BCT76517.1"/>
    </source>
</evidence>
<keyword evidence="7" id="KW-1185">Reference proteome</keyword>
<evidence type="ECO:0000256" key="2">
    <source>
        <dbReference type="ARBA" id="ARBA00022679"/>
    </source>
</evidence>
<protein>
    <recommendedName>
        <fullName evidence="1">[acyl-carrier-protein] S-malonyltransferase</fullName>
        <ecNumber evidence="1">2.3.1.39</ecNumber>
    </recommendedName>
</protein>
<comment type="catalytic activity">
    <reaction evidence="4">
        <text>holo-[ACP] + malonyl-CoA = malonyl-[ACP] + CoA</text>
        <dbReference type="Rhea" id="RHEA:41792"/>
        <dbReference type="Rhea" id="RHEA-COMP:9623"/>
        <dbReference type="Rhea" id="RHEA-COMP:9685"/>
        <dbReference type="ChEBI" id="CHEBI:57287"/>
        <dbReference type="ChEBI" id="CHEBI:57384"/>
        <dbReference type="ChEBI" id="CHEBI:64479"/>
        <dbReference type="ChEBI" id="CHEBI:78449"/>
        <dbReference type="EC" id="2.3.1.39"/>
    </reaction>
</comment>
<dbReference type="SMART" id="SM00827">
    <property type="entry name" value="PKS_AT"/>
    <property type="match status" value="1"/>
</dbReference>
<feature type="domain" description="Malonyl-CoA:ACP transacylase (MAT)" evidence="5">
    <location>
        <begin position="21"/>
        <end position="325"/>
    </location>
</feature>
<keyword evidence="3" id="KW-0012">Acyltransferase</keyword>
<dbReference type="PANTHER" id="PTHR42681:SF1">
    <property type="entry name" value="MALONYL-COA-ACYL CARRIER PROTEIN TRANSACYLASE, MITOCHONDRIAL"/>
    <property type="match status" value="1"/>
</dbReference>
<dbReference type="InterPro" id="IPR016035">
    <property type="entry name" value="Acyl_Trfase/lysoPLipase"/>
</dbReference>
<evidence type="ECO:0000256" key="4">
    <source>
        <dbReference type="ARBA" id="ARBA00048462"/>
    </source>
</evidence>
<evidence type="ECO:0000256" key="3">
    <source>
        <dbReference type="ARBA" id="ARBA00023315"/>
    </source>
</evidence>
<gene>
    <name evidence="6" type="ORF">SCMU_23590</name>
</gene>
<dbReference type="InterPro" id="IPR016036">
    <property type="entry name" value="Malonyl_transacylase_ACP-bd"/>
</dbReference>
<dbReference type="InterPro" id="IPR050858">
    <property type="entry name" value="Mal-CoA-ACP_Trans/PKS_FabD"/>
</dbReference>
<name>A0ABM7PWB9_SINCY</name>
<dbReference type="Gene3D" id="3.30.70.250">
    <property type="entry name" value="Malonyl-CoA ACP transacylase, ACP-binding"/>
    <property type="match status" value="1"/>
</dbReference>
<sequence>MRSLRSDPPRFGKLGDVLAIVCPGQGSQTPGFLAPWLELPAVADRLGALGEVVGLDLVAHGTTSDEETIKDTAVAQPLIVAAGLVAAESIFDAALSDLPVVLAGHSVGEITASALAGVLTAEDAMRFVGVRARGMARAAAVTPTGMSAVVGGERDDVLAAIAAAGAEPANVNGGGQIVAAGTFEQLKALADNPPAKARVIPLKVAGAFHTQHMASAVSDLEALRPELTVSDPTVPLLSNYDGAQVASGSAAVASLIAQVSRPVRWDLCMETLVARGVTGVIELAPAGTLVGLAKRGMPGVKTVAVKTPSDVDAALELFAADASGDAPTTKETV</sequence>